<protein>
    <submittedName>
        <fullName evidence="1">Uncharacterized protein</fullName>
    </submittedName>
</protein>
<dbReference type="RefSeq" id="WP_261693243.1">
    <property type="nucleotide sequence ID" value="NZ_CP104694.1"/>
</dbReference>
<gene>
    <name evidence="1" type="ORF">N4264_16045</name>
</gene>
<organism evidence="1 2">
    <name type="scientific">Tahibacter amnicola</name>
    <dbReference type="NCBI Taxonomy" id="2976241"/>
    <lineage>
        <taxon>Bacteria</taxon>
        <taxon>Pseudomonadati</taxon>
        <taxon>Pseudomonadota</taxon>
        <taxon>Gammaproteobacteria</taxon>
        <taxon>Lysobacterales</taxon>
        <taxon>Rhodanobacteraceae</taxon>
        <taxon>Tahibacter</taxon>
    </lineage>
</organism>
<dbReference type="EMBL" id="CP104694">
    <property type="protein sequence ID" value="UXI66259.1"/>
    <property type="molecule type" value="Genomic_DNA"/>
</dbReference>
<evidence type="ECO:0000313" key="1">
    <source>
        <dbReference type="EMBL" id="UXI66259.1"/>
    </source>
</evidence>
<sequence length="319" mass="35344">MFGTGSAATILLLATMSATSEKLPTAYLLHCNNCDPAAELAKARHYPATGLVYVYNLTNHRIRRFDITAHTPDARSTAPVEQFGDTKYQREYVEAPVDPDVFRIFTAMDSLATRYPEPRPYSHEIDITALGYVHDETGGTRFYDPVRVAWEAPDGPLHQEFMAQVRQTMAERSLTVLAHPMIGALVHDIALPSRNVTIATSKGPVKATLGIYGFSTQFVLRFCDAMKNCANVEAVAQEHAYDYQFRGSVSADSHGYPARSDHAMSWQFDHRDEAQRFGERIGDIGGGGLTMKAPPGCRQTYLSCERQPSRDDIACVAEC</sequence>
<proteinExistence type="predicted"/>
<accession>A0ABY6B8B8</accession>
<keyword evidence="2" id="KW-1185">Reference proteome</keyword>
<evidence type="ECO:0000313" key="2">
    <source>
        <dbReference type="Proteomes" id="UP001064632"/>
    </source>
</evidence>
<reference evidence="1" key="1">
    <citation type="submission" date="2022-09" db="EMBL/GenBank/DDBJ databases">
        <title>Tahibacter sp. nov., isolated from a fresh water.</title>
        <authorList>
            <person name="Baek J.H."/>
            <person name="Lee J.K."/>
            <person name="Kim J.M."/>
            <person name="Jeon C.O."/>
        </authorList>
    </citation>
    <scope>NUCLEOTIDE SEQUENCE</scope>
    <source>
        <strain evidence="1">W38</strain>
    </source>
</reference>
<name>A0ABY6B8B8_9GAMM</name>
<dbReference type="Proteomes" id="UP001064632">
    <property type="component" value="Chromosome"/>
</dbReference>